<feature type="domain" description="NADH:quinone oxidoreductase/Mrp antiporter transmembrane" evidence="20">
    <location>
        <begin position="17"/>
        <end position="267"/>
    </location>
</feature>
<keyword evidence="13" id="KW-0520">NAD</keyword>
<keyword evidence="12 19" id="KW-1133">Transmembrane helix</keyword>
<feature type="transmembrane region" description="Helical" evidence="19">
    <location>
        <begin position="20"/>
        <end position="39"/>
    </location>
</feature>
<evidence type="ECO:0000313" key="21">
    <source>
        <dbReference type="EMBL" id="AAS75448.1"/>
    </source>
</evidence>
<geneLocation type="mitochondrion" evidence="21"/>
<comment type="catalytic activity">
    <reaction evidence="18">
        <text>a ubiquinone + NADH + 5 H(+)(in) = a ubiquinol + NAD(+) + 4 H(+)(out)</text>
        <dbReference type="Rhea" id="RHEA:29091"/>
        <dbReference type="Rhea" id="RHEA-COMP:9565"/>
        <dbReference type="Rhea" id="RHEA-COMP:9566"/>
        <dbReference type="ChEBI" id="CHEBI:15378"/>
        <dbReference type="ChEBI" id="CHEBI:16389"/>
        <dbReference type="ChEBI" id="CHEBI:17976"/>
        <dbReference type="ChEBI" id="CHEBI:57540"/>
        <dbReference type="ChEBI" id="CHEBI:57945"/>
        <dbReference type="EC" id="7.1.1.2"/>
    </reaction>
</comment>
<evidence type="ECO:0000256" key="10">
    <source>
        <dbReference type="ARBA" id="ARBA00022967"/>
    </source>
</evidence>
<evidence type="ECO:0000256" key="2">
    <source>
        <dbReference type="ARBA" id="ARBA00004448"/>
    </source>
</evidence>
<evidence type="ECO:0000256" key="13">
    <source>
        <dbReference type="ARBA" id="ARBA00023027"/>
    </source>
</evidence>
<feature type="transmembrane region" description="Helical" evidence="19">
    <location>
        <begin position="51"/>
        <end position="71"/>
    </location>
</feature>
<dbReference type="GO" id="GO:0006120">
    <property type="term" value="P:mitochondrial electron transport, NADH to ubiquinone"/>
    <property type="evidence" value="ECO:0007669"/>
    <property type="project" value="TreeGrafter"/>
</dbReference>
<evidence type="ECO:0000256" key="7">
    <source>
        <dbReference type="ARBA" id="ARBA00022660"/>
    </source>
</evidence>
<dbReference type="Pfam" id="PF00361">
    <property type="entry name" value="Proton_antipo_M"/>
    <property type="match status" value="1"/>
</dbReference>
<gene>
    <name evidence="21" type="primary">ND2</name>
</gene>
<dbReference type="PANTHER" id="PTHR46552">
    <property type="entry name" value="NADH-UBIQUINONE OXIDOREDUCTASE CHAIN 2"/>
    <property type="match status" value="1"/>
</dbReference>
<dbReference type="GO" id="GO:0008137">
    <property type="term" value="F:NADH dehydrogenase (ubiquinone) activity"/>
    <property type="evidence" value="ECO:0007669"/>
    <property type="project" value="UniProtKB-EC"/>
</dbReference>
<evidence type="ECO:0000256" key="19">
    <source>
        <dbReference type="SAM" id="Phobius"/>
    </source>
</evidence>
<evidence type="ECO:0000256" key="11">
    <source>
        <dbReference type="ARBA" id="ARBA00022982"/>
    </source>
</evidence>
<dbReference type="AlphaFoldDB" id="Q697F4"/>
<name>Q697F4_NEOAD</name>
<keyword evidence="15 21" id="KW-0496">Mitochondrion</keyword>
<keyword evidence="11" id="KW-0249">Electron transport</keyword>
<sequence length="314" mass="37648">MSMSCMLISIVSWFVNSWYVIWMLMEINFILFMGCFTFMKNYSFSESVMKYFLMQMFFSLSFLGCCILWFFNLGMILPVYPMVLLLGKLGVFPVHYWLFMILGKLEWMTFFILSTAMKLIPLMLIFYSLNLWNIEIFFIISALFGSILGFNNTSIQKLVGYSSMVYLSWMVLSMVLGIKMFILMFFFYSTLLLFMSFMFNTHKSYSINQVMMMNYSFINYCGILCLMFAMCGFPPFLLLLIKWMIFKSLIWINMKFFMLILLMSSVMIMILYFNLWFFCLCFNNMTCKWTFKFSIVNSMFYIFAVSLWSFFFFL</sequence>
<feature type="transmembrane region" description="Helical" evidence="19">
    <location>
        <begin position="217"/>
        <end position="244"/>
    </location>
</feature>
<evidence type="ECO:0000256" key="4">
    <source>
        <dbReference type="ARBA" id="ARBA00012944"/>
    </source>
</evidence>
<evidence type="ECO:0000256" key="8">
    <source>
        <dbReference type="ARBA" id="ARBA00022692"/>
    </source>
</evidence>
<feature type="transmembrane region" description="Helical" evidence="19">
    <location>
        <begin position="289"/>
        <end position="313"/>
    </location>
</feature>
<keyword evidence="9" id="KW-0999">Mitochondrion inner membrane</keyword>
<keyword evidence="6" id="KW-0813">Transport</keyword>
<dbReference type="GO" id="GO:0005743">
    <property type="term" value="C:mitochondrial inner membrane"/>
    <property type="evidence" value="ECO:0007669"/>
    <property type="project" value="UniProtKB-SubCell"/>
</dbReference>
<feature type="transmembrane region" description="Helical" evidence="19">
    <location>
        <begin position="136"/>
        <end position="155"/>
    </location>
</feature>
<dbReference type="InterPro" id="IPR050175">
    <property type="entry name" value="Complex_I_Subunit_2"/>
</dbReference>
<keyword evidence="16 19" id="KW-0472">Membrane</keyword>
<protein>
    <recommendedName>
        <fullName evidence="5">NADH-ubiquinone oxidoreductase chain 2</fullName>
        <ecNumber evidence="4">7.1.1.2</ecNumber>
    </recommendedName>
    <alternativeName>
        <fullName evidence="17">NADH dehydrogenase subunit 2</fullName>
    </alternativeName>
</protein>
<dbReference type="InterPro" id="IPR001750">
    <property type="entry name" value="ND/Mrp_TM"/>
</dbReference>
<evidence type="ECO:0000256" key="9">
    <source>
        <dbReference type="ARBA" id="ARBA00022792"/>
    </source>
</evidence>
<organism evidence="21">
    <name type="scientific">Neomaskellia andropogonis</name>
    <name type="common">Sugarcane whitefly</name>
    <dbReference type="NCBI Taxonomy" id="266944"/>
    <lineage>
        <taxon>Eukaryota</taxon>
        <taxon>Metazoa</taxon>
        <taxon>Ecdysozoa</taxon>
        <taxon>Arthropoda</taxon>
        <taxon>Hexapoda</taxon>
        <taxon>Insecta</taxon>
        <taxon>Pterygota</taxon>
        <taxon>Neoptera</taxon>
        <taxon>Paraneoptera</taxon>
        <taxon>Hemiptera</taxon>
        <taxon>Sternorrhyncha</taxon>
        <taxon>Aleyrodoidea</taxon>
        <taxon>Aleyrodidae</taxon>
        <taxon>Aleyrodinae</taxon>
        <taxon>Neomaskellia</taxon>
    </lineage>
</organism>
<comment type="similarity">
    <text evidence="3">Belongs to the complex I subunit 2 family.</text>
</comment>
<proteinExistence type="inferred from homology"/>
<evidence type="ECO:0000256" key="1">
    <source>
        <dbReference type="ARBA" id="ARBA00003257"/>
    </source>
</evidence>
<evidence type="ECO:0000256" key="15">
    <source>
        <dbReference type="ARBA" id="ARBA00023128"/>
    </source>
</evidence>
<evidence type="ECO:0000256" key="5">
    <source>
        <dbReference type="ARBA" id="ARBA00021008"/>
    </source>
</evidence>
<keyword evidence="8 19" id="KW-0812">Transmembrane</keyword>
<feature type="transmembrane region" description="Helical" evidence="19">
    <location>
        <begin position="256"/>
        <end position="277"/>
    </location>
</feature>
<keyword evidence="7" id="KW-0679">Respiratory chain</keyword>
<keyword evidence="10" id="KW-1278">Translocase</keyword>
<keyword evidence="14" id="KW-0830">Ubiquinone</keyword>
<feature type="transmembrane region" description="Helical" evidence="19">
    <location>
        <begin position="167"/>
        <end position="197"/>
    </location>
</feature>
<evidence type="ECO:0000256" key="12">
    <source>
        <dbReference type="ARBA" id="ARBA00022989"/>
    </source>
</evidence>
<evidence type="ECO:0000256" key="6">
    <source>
        <dbReference type="ARBA" id="ARBA00022448"/>
    </source>
</evidence>
<dbReference type="EC" id="7.1.1.2" evidence="4"/>
<evidence type="ECO:0000259" key="20">
    <source>
        <dbReference type="Pfam" id="PF00361"/>
    </source>
</evidence>
<accession>Q697F4</accession>
<evidence type="ECO:0000256" key="14">
    <source>
        <dbReference type="ARBA" id="ARBA00023075"/>
    </source>
</evidence>
<evidence type="ECO:0000256" key="17">
    <source>
        <dbReference type="ARBA" id="ARBA00031028"/>
    </source>
</evidence>
<evidence type="ECO:0000256" key="18">
    <source>
        <dbReference type="ARBA" id="ARBA00049551"/>
    </source>
</evidence>
<dbReference type="EMBL" id="AY572539">
    <property type="protein sequence ID" value="AAS75448.1"/>
    <property type="molecule type" value="Genomic_DNA"/>
</dbReference>
<comment type="subcellular location">
    <subcellularLocation>
        <location evidence="2">Mitochondrion inner membrane</location>
        <topology evidence="2">Multi-pass membrane protein</topology>
    </subcellularLocation>
</comment>
<reference evidence="21" key="1">
    <citation type="journal article" date="2004" name="BMC Evol. Biol.">
        <title>Organization of the mitochondrial genomes of whiteflies, aphids, and psyllids (Hemiptera, Sternorrhyncha).</title>
        <authorList>
            <person name="Thao M.L."/>
            <person name="Baumann L."/>
            <person name="Baumann P."/>
        </authorList>
    </citation>
    <scope>NUCLEOTIDE SEQUENCE</scope>
</reference>
<evidence type="ECO:0000256" key="16">
    <source>
        <dbReference type="ARBA" id="ARBA00023136"/>
    </source>
</evidence>
<comment type="function">
    <text evidence="1">Core subunit of the mitochondrial membrane respiratory chain NADH dehydrogenase (Complex I) that is believed to belong to the minimal assembly required for catalysis. Complex I functions in the transfer of electrons from NADH to the respiratory chain. The immediate electron acceptor for the enzyme is believed to be ubiquinone.</text>
</comment>
<dbReference type="PANTHER" id="PTHR46552:SF1">
    <property type="entry name" value="NADH-UBIQUINONE OXIDOREDUCTASE CHAIN 2"/>
    <property type="match status" value="1"/>
</dbReference>
<evidence type="ECO:0000256" key="3">
    <source>
        <dbReference type="ARBA" id="ARBA00007012"/>
    </source>
</evidence>